<protein>
    <submittedName>
        <fullName evidence="2">Uncharacterized protein</fullName>
    </submittedName>
</protein>
<evidence type="ECO:0000256" key="1">
    <source>
        <dbReference type="SAM" id="Coils"/>
    </source>
</evidence>
<dbReference type="EMBL" id="ML976322">
    <property type="protein sequence ID" value="KAF1935045.1"/>
    <property type="molecule type" value="Genomic_DNA"/>
</dbReference>
<feature type="coiled-coil region" evidence="1">
    <location>
        <begin position="7"/>
        <end position="96"/>
    </location>
</feature>
<accession>A0A6A5S308</accession>
<dbReference type="AlphaFoldDB" id="A0A6A5S308"/>
<evidence type="ECO:0000313" key="2">
    <source>
        <dbReference type="EMBL" id="KAF1935045.1"/>
    </source>
</evidence>
<dbReference type="Proteomes" id="UP000800038">
    <property type="component" value="Unassembled WGS sequence"/>
</dbReference>
<reference evidence="2" key="1">
    <citation type="journal article" date="2020" name="Stud. Mycol.">
        <title>101 Dothideomycetes genomes: a test case for predicting lifestyles and emergence of pathogens.</title>
        <authorList>
            <person name="Haridas S."/>
            <person name="Albert R."/>
            <person name="Binder M."/>
            <person name="Bloem J."/>
            <person name="Labutti K."/>
            <person name="Salamov A."/>
            <person name="Andreopoulos B."/>
            <person name="Baker S."/>
            <person name="Barry K."/>
            <person name="Bills G."/>
            <person name="Bluhm B."/>
            <person name="Cannon C."/>
            <person name="Castanera R."/>
            <person name="Culley D."/>
            <person name="Daum C."/>
            <person name="Ezra D."/>
            <person name="Gonzalez J."/>
            <person name="Henrissat B."/>
            <person name="Kuo A."/>
            <person name="Liang C."/>
            <person name="Lipzen A."/>
            <person name="Lutzoni F."/>
            <person name="Magnuson J."/>
            <person name="Mondo S."/>
            <person name="Nolan M."/>
            <person name="Ohm R."/>
            <person name="Pangilinan J."/>
            <person name="Park H.-J."/>
            <person name="Ramirez L."/>
            <person name="Alfaro M."/>
            <person name="Sun H."/>
            <person name="Tritt A."/>
            <person name="Yoshinaga Y."/>
            <person name="Zwiers L.-H."/>
            <person name="Turgeon B."/>
            <person name="Goodwin S."/>
            <person name="Spatafora J."/>
            <person name="Crous P."/>
            <person name="Grigoriev I."/>
        </authorList>
    </citation>
    <scope>NUCLEOTIDE SEQUENCE</scope>
    <source>
        <strain evidence="2">CBS 161.51</strain>
    </source>
</reference>
<sequence length="112" mass="13039">MDYLTRRAQLDQKLTRLRDQVNAATQQLNELESGLTTKGKMPTNRQDVQLRDAKRRINVAAEKYERAVADFDMDMEKRHEEAKQKLCDEVEKYAKEAGVTLKLVKFEDIVLP</sequence>
<gene>
    <name evidence="2" type="ORF">EJ02DRAFT_428792</name>
</gene>
<proteinExistence type="predicted"/>
<name>A0A6A5S308_9PLEO</name>
<dbReference type="OrthoDB" id="3768348at2759"/>
<keyword evidence="3" id="KW-1185">Reference proteome</keyword>
<organism evidence="2 3">
    <name type="scientific">Clathrospora elynae</name>
    <dbReference type="NCBI Taxonomy" id="706981"/>
    <lineage>
        <taxon>Eukaryota</taxon>
        <taxon>Fungi</taxon>
        <taxon>Dikarya</taxon>
        <taxon>Ascomycota</taxon>
        <taxon>Pezizomycotina</taxon>
        <taxon>Dothideomycetes</taxon>
        <taxon>Pleosporomycetidae</taxon>
        <taxon>Pleosporales</taxon>
        <taxon>Diademaceae</taxon>
        <taxon>Clathrospora</taxon>
    </lineage>
</organism>
<keyword evidence="1" id="KW-0175">Coiled coil</keyword>
<evidence type="ECO:0000313" key="3">
    <source>
        <dbReference type="Proteomes" id="UP000800038"/>
    </source>
</evidence>